<protein>
    <recommendedName>
        <fullName evidence="11">FAD-binding FR-type domain-containing protein</fullName>
    </recommendedName>
</protein>
<sequence>MAFGYEFVTLTEPEKEQRRHLLDLYATVAQWSALGVFALFQFYFLLSWLAGSDAETERPKSPFQQHAKVKGTSWTRKTQQALRRVFWWAGKSVRNGWGTRGEWIVGMAWTSWLLLLSIYRTGNDYLHLTKRLGMVGVSQLPLHYLLAMRSPYSPVQLLTRLSHEQLKVSHQILGRILCLLFGLHACLYLNFFVQAGIFVKRIKDLDVIMGIMSITIFSILSTTALETLRRWNYRVFYTTHIILASLLIYPLFFHVKHIRPYVMEVFVVILLHQIFRNYSLRRYSGTVSLIRGTNLVQIRIPLILLDKEMKWKVGQHVYLSRPTGVSPSFSSYETFVLRNRTNPFTIASLPAKDKQLLLVARTLNGNTKKLAELGRSLSAHIEAGEPSPSIPMVLEGPYGASARLPDFSTFDRILLVAGGVGATFVLPIYRSIVEYEGASRSPSPQVRFVWAVRKLAETQWAFPPLDQDQPELDSAIIDNLVEVCVTRPLGPDLEAEYDGEDIELAEAEQLIPLEDEMEKPRRGMTIRSGRPDMFAIVNEAFGKSTGRVAVLVCGPQGMTEELRGYVGSWVSQGRDVYWHSETFGW</sequence>
<dbReference type="OrthoDB" id="10006946at2759"/>
<feature type="transmembrane region" description="Helical" evidence="10">
    <location>
        <begin position="231"/>
        <end position="253"/>
    </location>
</feature>
<keyword evidence="3" id="KW-0813">Transport</keyword>
<dbReference type="EMBL" id="KV744926">
    <property type="protein sequence ID" value="OCK81285.1"/>
    <property type="molecule type" value="Genomic_DNA"/>
</dbReference>
<evidence type="ECO:0000256" key="10">
    <source>
        <dbReference type="SAM" id="Phobius"/>
    </source>
</evidence>
<dbReference type="SUPFAM" id="SSF52343">
    <property type="entry name" value="Ferredoxin reductase-like, C-terminal NADP-linked domain"/>
    <property type="match status" value="1"/>
</dbReference>
<gene>
    <name evidence="12" type="ORF">K432DRAFT_295836</name>
</gene>
<keyword evidence="13" id="KW-1185">Reference proteome</keyword>
<evidence type="ECO:0000256" key="9">
    <source>
        <dbReference type="ARBA" id="ARBA00023136"/>
    </source>
</evidence>
<dbReference type="InterPro" id="IPR017927">
    <property type="entry name" value="FAD-bd_FR_type"/>
</dbReference>
<dbReference type="Pfam" id="PF01794">
    <property type="entry name" value="Ferric_reduct"/>
    <property type="match status" value="1"/>
</dbReference>
<evidence type="ECO:0000256" key="5">
    <source>
        <dbReference type="ARBA" id="ARBA00022982"/>
    </source>
</evidence>
<accession>A0A8E2ECI2</accession>
<keyword evidence="4 10" id="KW-0812">Transmembrane</keyword>
<name>A0A8E2ECI2_9PEZI</name>
<dbReference type="InterPro" id="IPR039261">
    <property type="entry name" value="FNR_nucleotide-bd"/>
</dbReference>
<keyword evidence="6 10" id="KW-1133">Transmembrane helix</keyword>
<evidence type="ECO:0000256" key="4">
    <source>
        <dbReference type="ARBA" id="ARBA00022692"/>
    </source>
</evidence>
<dbReference type="PANTHER" id="PTHR32361:SF28">
    <property type="entry name" value="FRP1P"/>
    <property type="match status" value="1"/>
</dbReference>
<dbReference type="PROSITE" id="PS51384">
    <property type="entry name" value="FAD_FR"/>
    <property type="match status" value="1"/>
</dbReference>
<feature type="transmembrane region" description="Helical" evidence="10">
    <location>
        <begin position="205"/>
        <end position="225"/>
    </location>
</feature>
<keyword evidence="8" id="KW-0406">Ion transport</keyword>
<dbReference type="Proteomes" id="UP000250266">
    <property type="component" value="Unassembled WGS sequence"/>
</dbReference>
<dbReference type="CDD" id="cd06186">
    <property type="entry name" value="NOX_Duox_like_FAD_NADP"/>
    <property type="match status" value="1"/>
</dbReference>
<evidence type="ECO:0000256" key="7">
    <source>
        <dbReference type="ARBA" id="ARBA00023002"/>
    </source>
</evidence>
<evidence type="ECO:0000313" key="12">
    <source>
        <dbReference type="EMBL" id="OCK81285.1"/>
    </source>
</evidence>
<dbReference type="SFLD" id="SFLDS00052">
    <property type="entry name" value="Ferric_Reductase_Domain"/>
    <property type="match status" value="1"/>
</dbReference>
<feature type="transmembrane region" description="Helical" evidence="10">
    <location>
        <begin position="172"/>
        <end position="193"/>
    </location>
</feature>
<dbReference type="InterPro" id="IPR013130">
    <property type="entry name" value="Fe3_Rdtase_TM_dom"/>
</dbReference>
<dbReference type="InterPro" id="IPR051410">
    <property type="entry name" value="Ferric/Cupric_Reductase"/>
</dbReference>
<dbReference type="InterPro" id="IPR013121">
    <property type="entry name" value="Fe_red_NAD-bd_6"/>
</dbReference>
<evidence type="ECO:0000313" key="13">
    <source>
        <dbReference type="Proteomes" id="UP000250266"/>
    </source>
</evidence>
<evidence type="ECO:0000259" key="11">
    <source>
        <dbReference type="PROSITE" id="PS51384"/>
    </source>
</evidence>
<comment type="similarity">
    <text evidence="2">Belongs to the ferric reductase (FRE) family.</text>
</comment>
<dbReference type="GO" id="GO:0006879">
    <property type="term" value="P:intracellular iron ion homeostasis"/>
    <property type="evidence" value="ECO:0007669"/>
    <property type="project" value="TreeGrafter"/>
</dbReference>
<dbReference type="InterPro" id="IPR013112">
    <property type="entry name" value="FAD-bd_8"/>
</dbReference>
<organism evidence="12 13">
    <name type="scientific">Lepidopterella palustris CBS 459.81</name>
    <dbReference type="NCBI Taxonomy" id="1314670"/>
    <lineage>
        <taxon>Eukaryota</taxon>
        <taxon>Fungi</taxon>
        <taxon>Dikarya</taxon>
        <taxon>Ascomycota</taxon>
        <taxon>Pezizomycotina</taxon>
        <taxon>Dothideomycetes</taxon>
        <taxon>Pleosporomycetidae</taxon>
        <taxon>Mytilinidiales</taxon>
        <taxon>Argynnaceae</taxon>
        <taxon>Lepidopterella</taxon>
    </lineage>
</organism>
<keyword evidence="9 10" id="KW-0472">Membrane</keyword>
<evidence type="ECO:0000256" key="8">
    <source>
        <dbReference type="ARBA" id="ARBA00023065"/>
    </source>
</evidence>
<dbReference type="GO" id="GO:0005886">
    <property type="term" value="C:plasma membrane"/>
    <property type="evidence" value="ECO:0007669"/>
    <property type="project" value="TreeGrafter"/>
</dbReference>
<reference evidence="12 13" key="1">
    <citation type="journal article" date="2016" name="Nat. Commun.">
        <title>Ectomycorrhizal ecology is imprinted in the genome of the dominant symbiotic fungus Cenococcum geophilum.</title>
        <authorList>
            <consortium name="DOE Joint Genome Institute"/>
            <person name="Peter M."/>
            <person name="Kohler A."/>
            <person name="Ohm R.A."/>
            <person name="Kuo A."/>
            <person name="Krutzmann J."/>
            <person name="Morin E."/>
            <person name="Arend M."/>
            <person name="Barry K.W."/>
            <person name="Binder M."/>
            <person name="Choi C."/>
            <person name="Clum A."/>
            <person name="Copeland A."/>
            <person name="Grisel N."/>
            <person name="Haridas S."/>
            <person name="Kipfer T."/>
            <person name="LaButti K."/>
            <person name="Lindquist E."/>
            <person name="Lipzen A."/>
            <person name="Maire R."/>
            <person name="Meier B."/>
            <person name="Mihaltcheva S."/>
            <person name="Molinier V."/>
            <person name="Murat C."/>
            <person name="Poggeler S."/>
            <person name="Quandt C.A."/>
            <person name="Sperisen C."/>
            <person name="Tritt A."/>
            <person name="Tisserant E."/>
            <person name="Crous P.W."/>
            <person name="Henrissat B."/>
            <person name="Nehls U."/>
            <person name="Egli S."/>
            <person name="Spatafora J.W."/>
            <person name="Grigoriev I.V."/>
            <person name="Martin F.M."/>
        </authorList>
    </citation>
    <scope>NUCLEOTIDE SEQUENCE [LARGE SCALE GENOMIC DNA]</scope>
    <source>
        <strain evidence="12 13">CBS 459.81</strain>
    </source>
</reference>
<keyword evidence="7" id="KW-0560">Oxidoreductase</keyword>
<dbReference type="Gene3D" id="3.40.50.80">
    <property type="entry name" value="Nucleotide-binding domain of ferredoxin-NADP reductase (FNR) module"/>
    <property type="match status" value="1"/>
</dbReference>
<evidence type="ECO:0000256" key="6">
    <source>
        <dbReference type="ARBA" id="ARBA00022989"/>
    </source>
</evidence>
<dbReference type="GO" id="GO:0015677">
    <property type="term" value="P:copper ion import"/>
    <property type="evidence" value="ECO:0007669"/>
    <property type="project" value="TreeGrafter"/>
</dbReference>
<dbReference type="AlphaFoldDB" id="A0A8E2ECI2"/>
<proteinExistence type="inferred from homology"/>
<comment type="subcellular location">
    <subcellularLocation>
        <location evidence="1">Membrane</location>
        <topology evidence="1">Multi-pass membrane protein</topology>
    </subcellularLocation>
</comment>
<feature type="domain" description="FAD-binding FR-type" evidence="11">
    <location>
        <begin position="258"/>
        <end position="404"/>
    </location>
</feature>
<dbReference type="PANTHER" id="PTHR32361">
    <property type="entry name" value="FERRIC/CUPRIC REDUCTASE TRANSMEMBRANE COMPONENT"/>
    <property type="match status" value="1"/>
</dbReference>
<feature type="transmembrane region" description="Helical" evidence="10">
    <location>
        <begin position="24"/>
        <end position="46"/>
    </location>
</feature>
<dbReference type="Pfam" id="PF08022">
    <property type="entry name" value="FAD_binding_8"/>
    <property type="match status" value="1"/>
</dbReference>
<evidence type="ECO:0000256" key="2">
    <source>
        <dbReference type="ARBA" id="ARBA00006278"/>
    </source>
</evidence>
<dbReference type="GO" id="GO:0006826">
    <property type="term" value="P:iron ion transport"/>
    <property type="evidence" value="ECO:0007669"/>
    <property type="project" value="TreeGrafter"/>
</dbReference>
<keyword evidence="5" id="KW-0249">Electron transport</keyword>
<dbReference type="GO" id="GO:0000293">
    <property type="term" value="F:ferric-chelate reductase activity"/>
    <property type="evidence" value="ECO:0007669"/>
    <property type="project" value="UniProtKB-ARBA"/>
</dbReference>
<dbReference type="Pfam" id="PF08030">
    <property type="entry name" value="NAD_binding_6"/>
    <property type="match status" value="1"/>
</dbReference>
<evidence type="ECO:0000256" key="1">
    <source>
        <dbReference type="ARBA" id="ARBA00004141"/>
    </source>
</evidence>
<dbReference type="SFLD" id="SFLDG01168">
    <property type="entry name" value="Ferric_reductase_subgroup_(FRE"/>
    <property type="match status" value="1"/>
</dbReference>
<evidence type="ECO:0000256" key="3">
    <source>
        <dbReference type="ARBA" id="ARBA00022448"/>
    </source>
</evidence>